<organism evidence="2 3">
    <name type="scientific">Methylobacterium oryzae CBMB20</name>
    <dbReference type="NCBI Taxonomy" id="693986"/>
    <lineage>
        <taxon>Bacteria</taxon>
        <taxon>Pseudomonadati</taxon>
        <taxon>Pseudomonadota</taxon>
        <taxon>Alphaproteobacteria</taxon>
        <taxon>Hyphomicrobiales</taxon>
        <taxon>Methylobacteriaceae</taxon>
        <taxon>Methylobacterium</taxon>
    </lineage>
</organism>
<protein>
    <submittedName>
        <fullName evidence="2">Protein of unassigned function</fullName>
    </submittedName>
</protein>
<feature type="compositionally biased region" description="Basic and acidic residues" evidence="1">
    <location>
        <begin position="124"/>
        <end position="140"/>
    </location>
</feature>
<feature type="region of interest" description="Disordered" evidence="1">
    <location>
        <begin position="47"/>
        <end position="77"/>
    </location>
</feature>
<dbReference type="HOGENOM" id="CLU_1738365_0_0_5"/>
<dbReference type="AlphaFoldDB" id="A0A089QFI3"/>
<evidence type="ECO:0000256" key="1">
    <source>
        <dbReference type="SAM" id="MobiDB-lite"/>
    </source>
</evidence>
<evidence type="ECO:0000313" key="2">
    <source>
        <dbReference type="EMBL" id="AIQ93339.1"/>
    </source>
</evidence>
<sequence>MTPADRDRFEKCLALAAQGATMGERAAARAAAERIARGAGLTFAEAAEGLRRRGQESAHRATRPPPPRRAYPWAQPKAPVTPITVEELLRQKAETEAWQKRSAAAADRRRKRERADQDAYVAEQRARQAERDRDWARTRTDPPAAPGDEA</sequence>
<gene>
    <name evidence="2" type="ORF">MOC_5584</name>
</gene>
<dbReference type="KEGG" id="mor:MOC_5584"/>
<dbReference type="eggNOG" id="ENOG5030ZKZ">
    <property type="taxonomic scope" value="Bacteria"/>
</dbReference>
<dbReference type="Proteomes" id="UP000029492">
    <property type="component" value="Chromosome"/>
</dbReference>
<keyword evidence="3" id="KW-1185">Reference proteome</keyword>
<evidence type="ECO:0000313" key="3">
    <source>
        <dbReference type="Proteomes" id="UP000029492"/>
    </source>
</evidence>
<accession>A0A089QFI3</accession>
<reference evidence="2 3" key="1">
    <citation type="journal article" date="2014" name="PLoS ONE">
        <title>Genome Information of Methylobacterium oryzae, a Plant-Probiotic Methylotroph in the Phyllosphere.</title>
        <authorList>
            <person name="Kwak M.J."/>
            <person name="Jeong H."/>
            <person name="Madhaiyan M."/>
            <person name="Lee Y."/>
            <person name="Sa T.M."/>
            <person name="Oh T.K."/>
            <person name="Kim J.F."/>
        </authorList>
    </citation>
    <scope>NUCLEOTIDE SEQUENCE [LARGE SCALE GENOMIC DNA]</scope>
    <source>
        <strain evidence="2 3">CBMB20</strain>
    </source>
</reference>
<dbReference type="EMBL" id="CP003811">
    <property type="protein sequence ID" value="AIQ93339.1"/>
    <property type="molecule type" value="Genomic_DNA"/>
</dbReference>
<feature type="region of interest" description="Disordered" evidence="1">
    <location>
        <begin position="93"/>
        <end position="150"/>
    </location>
</feature>
<feature type="compositionally biased region" description="Basic and acidic residues" evidence="1">
    <location>
        <begin position="48"/>
        <end position="59"/>
    </location>
</feature>
<name>A0A089QFI3_9HYPH</name>
<dbReference type="RefSeq" id="WP_043760057.1">
    <property type="nucleotide sequence ID" value="NZ_CP003811.1"/>
</dbReference>
<proteinExistence type="predicted"/>